<dbReference type="GO" id="GO:0016787">
    <property type="term" value="F:hydrolase activity"/>
    <property type="evidence" value="ECO:0007669"/>
    <property type="project" value="UniProtKB-KW"/>
</dbReference>
<dbReference type="Pfam" id="PF02055">
    <property type="entry name" value="Glyco_hydro_30"/>
    <property type="match status" value="1"/>
</dbReference>
<keyword evidence="4" id="KW-0326">Glycosidase</keyword>
<feature type="domain" description="Glycosyl hydrolase family 30 TIM-barrel" evidence="6">
    <location>
        <begin position="88"/>
        <end position="425"/>
    </location>
</feature>
<dbReference type="InterPro" id="IPR033452">
    <property type="entry name" value="GH30_C"/>
</dbReference>
<proteinExistence type="inferred from homology"/>
<evidence type="ECO:0000259" key="6">
    <source>
        <dbReference type="Pfam" id="PF02055"/>
    </source>
</evidence>
<accession>A0ABY7PR65</accession>
<dbReference type="EMBL" id="CP115396">
    <property type="protein sequence ID" value="WBO85328.1"/>
    <property type="molecule type" value="Genomic_DNA"/>
</dbReference>
<evidence type="ECO:0000256" key="4">
    <source>
        <dbReference type="RuleBase" id="RU361188"/>
    </source>
</evidence>
<name>A0ABY7PR65_9BACT</name>
<organism evidence="8 9">
    <name type="scientific">Hymenobacter yonginensis</name>
    <dbReference type="NCBI Taxonomy" id="748197"/>
    <lineage>
        <taxon>Bacteria</taxon>
        <taxon>Pseudomonadati</taxon>
        <taxon>Bacteroidota</taxon>
        <taxon>Cytophagia</taxon>
        <taxon>Cytophagales</taxon>
        <taxon>Hymenobacteraceae</taxon>
        <taxon>Hymenobacter</taxon>
    </lineage>
</organism>
<protein>
    <submittedName>
        <fullName evidence="8">Glycoside hydrolase family 30 protein</fullName>
    </submittedName>
</protein>
<dbReference type="PRINTS" id="PR00843">
    <property type="entry name" value="GLHYDRLASE30"/>
</dbReference>
<evidence type="ECO:0000256" key="2">
    <source>
        <dbReference type="ARBA" id="ARBA00022729"/>
    </source>
</evidence>
<feature type="domain" description="Glycosyl hydrolase family 30 beta sandwich" evidence="7">
    <location>
        <begin position="428"/>
        <end position="488"/>
    </location>
</feature>
<evidence type="ECO:0000256" key="1">
    <source>
        <dbReference type="ARBA" id="ARBA00005382"/>
    </source>
</evidence>
<dbReference type="PANTHER" id="PTHR11069:SF23">
    <property type="entry name" value="LYSOSOMAL ACID GLUCOSYLCERAMIDASE"/>
    <property type="match status" value="1"/>
</dbReference>
<dbReference type="InterPro" id="IPR001139">
    <property type="entry name" value="Glyco_hydro_30"/>
</dbReference>
<dbReference type="SUPFAM" id="SSF51445">
    <property type="entry name" value="(Trans)glycosidases"/>
    <property type="match status" value="1"/>
</dbReference>
<reference evidence="8 9" key="1">
    <citation type="journal article" date="2011" name="Int. J. Syst. Evol. Microbiol.">
        <title>Hymenobacter yonginensis sp. nov., isolated from a mesotrophic artificial lake.</title>
        <authorList>
            <person name="Joung Y."/>
            <person name="Cho S.H."/>
            <person name="Kim H."/>
            <person name="Kim S.B."/>
            <person name="Joh K."/>
        </authorList>
    </citation>
    <scope>NUCLEOTIDE SEQUENCE [LARGE SCALE GENOMIC DNA]</scope>
    <source>
        <strain evidence="8 9">KCTC 22745</strain>
    </source>
</reference>
<keyword evidence="3 4" id="KW-0378">Hydrolase</keyword>
<evidence type="ECO:0000313" key="8">
    <source>
        <dbReference type="EMBL" id="WBO85328.1"/>
    </source>
</evidence>
<evidence type="ECO:0000259" key="7">
    <source>
        <dbReference type="Pfam" id="PF17189"/>
    </source>
</evidence>
<feature type="signal peptide" evidence="5">
    <location>
        <begin position="1"/>
        <end position="21"/>
    </location>
</feature>
<dbReference type="Proteomes" id="UP001211872">
    <property type="component" value="Chromosome"/>
</dbReference>
<gene>
    <name evidence="8" type="ORF">O9Z63_03585</name>
</gene>
<sequence length="491" mass="54862">MRKTLLPSLLLAALCTGSAVAQKAAKNAGNSQPYSAVGKKAQVFTTAANTELRISAGNTLTLQPVGQPLETQVCIFVDPGKTFQTMLGIGGALTDAAAETYAKLPKATQQEFMQAYYSPTAGIGYTLARTSIHSSDFSSGPYTYVADKDEQLKTFSVKHDEQYRIPFIKQAQAAAGGKLTMYVSPWSPPAWMKDSNDMLRGGKLLPQYRQTWADYYVKFIKEYERQGIPIWGLSVQNEPMAKQKWESCIFSAEEERDFIRDYLGPTLKKGGLGDRKLIAWDHNRDQIYQRASTILDDPKAAQYVWGIGYHWYETWTGSSMLFDNLRRVHEAYPNTNLIFTEGCVEKFSFDKVNDWALGERYGHSMINDFNSGTVGWTDWNVLLDQTGGPNHVQNFCFSPIIGDTRTGKLIYTNAYYYIGHFSKFIKPGARRIISSSNRDHLSTTAFLNPDGKVAVVVMNNSDKAQDFQLWMQGQGASANSPAHSIMTMVVN</sequence>
<dbReference type="SUPFAM" id="SSF51011">
    <property type="entry name" value="Glycosyl hydrolase domain"/>
    <property type="match status" value="1"/>
</dbReference>
<dbReference type="InterPro" id="IPR033453">
    <property type="entry name" value="Glyco_hydro_30_TIM-barrel"/>
</dbReference>
<dbReference type="Gene3D" id="2.60.40.1180">
    <property type="entry name" value="Golgi alpha-mannosidase II"/>
    <property type="match status" value="1"/>
</dbReference>
<keyword evidence="9" id="KW-1185">Reference proteome</keyword>
<evidence type="ECO:0000313" key="9">
    <source>
        <dbReference type="Proteomes" id="UP001211872"/>
    </source>
</evidence>
<dbReference type="PANTHER" id="PTHR11069">
    <property type="entry name" value="GLUCOSYLCERAMIDASE"/>
    <property type="match status" value="1"/>
</dbReference>
<evidence type="ECO:0000256" key="5">
    <source>
        <dbReference type="SAM" id="SignalP"/>
    </source>
</evidence>
<comment type="similarity">
    <text evidence="1 4">Belongs to the glycosyl hydrolase 30 family.</text>
</comment>
<dbReference type="InterPro" id="IPR013780">
    <property type="entry name" value="Glyco_hydro_b"/>
</dbReference>
<dbReference type="RefSeq" id="WP_270127931.1">
    <property type="nucleotide sequence ID" value="NZ_CP115396.1"/>
</dbReference>
<dbReference type="Pfam" id="PF17189">
    <property type="entry name" value="Glyco_hydro_30C"/>
    <property type="match status" value="1"/>
</dbReference>
<feature type="chain" id="PRO_5045936984" evidence="5">
    <location>
        <begin position="22"/>
        <end position="491"/>
    </location>
</feature>
<dbReference type="InterPro" id="IPR017853">
    <property type="entry name" value="GH"/>
</dbReference>
<dbReference type="Gene3D" id="3.20.20.80">
    <property type="entry name" value="Glycosidases"/>
    <property type="match status" value="1"/>
</dbReference>
<evidence type="ECO:0000256" key="3">
    <source>
        <dbReference type="ARBA" id="ARBA00022801"/>
    </source>
</evidence>
<keyword evidence="2 5" id="KW-0732">Signal</keyword>